<sequence length="660" mass="72198">MIEKTFPYPGIPTTADGSSVVVWVESHIAQGACAYPITPSTNMGTGFQEEVANGKKNLWGETLVFLEPESEHSSASACEGFALAGGRVTNFTSGQGLVLMKEVLFTISGKRLPIVFHIGARALTSHSLNIHAGHDDVMAVADAGWGMLFAKNAQDAADLSLIARRAAEDSLTPFLNIQDGFLTTHTIESVRLPEPEMMRQFVGAPSDKLRCLMDPEHPVMSGVVQNQDSYMKGKIAQRYYYDKVPGALQAALEEFYRLSGRRYDMVQTYRLEDAEYAIVGMGTYMETAMATADWLRDNEGIKVGVLHVTAFRPFPGAQIVSALAHLKAFAVVERLDIPLAQSNPLTAEIKAAFADAVQGAPGYPQVARVPAIYSGSAGLGSRDVRPGDFIAAAKNMTLPNGKRFFVLGIKHPLALARQKDPDVRPPQAFSMRGHSVGGYGSVTTNKVIATIVEDLFSLQVQAYPKYGSEKKGLPTTYYLTAAPEKVRTHCELEQVDFVPLNDVNAFQQGNPLAGLSSGGMVFIQTDKTTPEDVWADVPEHARSNIRNKKIRVLVLDTVQIAREVATSPDLIQRMQGIVLLGIFLRFTPFRERLGLSEEDLFRGVEKSLRKYFGRRGDQVVRDNLKAVRRGFEEVFEIPREVIDGHLAPVVAGGKDPSAKV</sequence>
<evidence type="ECO:0000256" key="1">
    <source>
        <dbReference type="ARBA" id="ARBA00023002"/>
    </source>
</evidence>
<dbReference type="PANTHER" id="PTHR32154">
    <property type="entry name" value="PYRUVATE-FLAVODOXIN OXIDOREDUCTASE-RELATED"/>
    <property type="match status" value="1"/>
</dbReference>
<dbReference type="Pfam" id="PF01558">
    <property type="entry name" value="POR"/>
    <property type="match status" value="1"/>
</dbReference>
<protein>
    <submittedName>
        <fullName evidence="5">2-oxoacid:acceptor oxidoreductase family protein</fullName>
    </submittedName>
</protein>
<organism evidence="5 6">
    <name type="scientific">Tectimicrobiota bacterium</name>
    <dbReference type="NCBI Taxonomy" id="2528274"/>
    <lineage>
        <taxon>Bacteria</taxon>
        <taxon>Pseudomonadati</taxon>
        <taxon>Nitrospinota/Tectimicrobiota group</taxon>
        <taxon>Candidatus Tectimicrobiota</taxon>
    </lineage>
</organism>
<feature type="domain" description="Pyruvate/ketoisovalerate oxidoreductase catalytic" evidence="2">
    <location>
        <begin position="437"/>
        <end position="632"/>
    </location>
</feature>
<feature type="domain" description="Pyruvate:ferredoxin oxidoreductase core" evidence="4">
    <location>
        <begin position="274"/>
        <end position="356"/>
    </location>
</feature>
<dbReference type="GO" id="GO:0006979">
    <property type="term" value="P:response to oxidative stress"/>
    <property type="evidence" value="ECO:0007669"/>
    <property type="project" value="TreeGrafter"/>
</dbReference>
<dbReference type="InterPro" id="IPR009014">
    <property type="entry name" value="Transketo_C/PFOR_II"/>
</dbReference>
<comment type="caution">
    <text evidence="5">The sequence shown here is derived from an EMBL/GenBank/DDBJ whole genome shotgun (WGS) entry which is preliminary data.</text>
</comment>
<dbReference type="Pfam" id="PF01855">
    <property type="entry name" value="POR_N"/>
    <property type="match status" value="1"/>
</dbReference>
<dbReference type="Proteomes" id="UP000741360">
    <property type="component" value="Unassembled WGS sequence"/>
</dbReference>
<dbReference type="Gene3D" id="3.40.920.10">
    <property type="entry name" value="Pyruvate-ferredoxin oxidoreductase, PFOR, domain III"/>
    <property type="match status" value="1"/>
</dbReference>
<keyword evidence="1" id="KW-0560">Oxidoreductase</keyword>
<evidence type="ECO:0000259" key="4">
    <source>
        <dbReference type="Pfam" id="PF17147"/>
    </source>
</evidence>
<dbReference type="InterPro" id="IPR019752">
    <property type="entry name" value="Pyrv/ketoisovalerate_OxRed_cat"/>
</dbReference>
<accession>A0A932M1D3</accession>
<dbReference type="CDD" id="cd07034">
    <property type="entry name" value="TPP_PYR_PFOR_IOR-alpha_like"/>
    <property type="match status" value="1"/>
</dbReference>
<evidence type="ECO:0000259" key="2">
    <source>
        <dbReference type="Pfam" id="PF01558"/>
    </source>
</evidence>
<proteinExistence type="predicted"/>
<gene>
    <name evidence="5" type="ORF">HYY65_12900</name>
</gene>
<dbReference type="InterPro" id="IPR029061">
    <property type="entry name" value="THDP-binding"/>
</dbReference>
<dbReference type="PANTHER" id="PTHR32154:SF0">
    <property type="entry name" value="PYRUVATE-FLAVODOXIN OXIDOREDUCTASE-RELATED"/>
    <property type="match status" value="1"/>
</dbReference>
<dbReference type="InterPro" id="IPR002869">
    <property type="entry name" value="Pyrv_flavodox_OxRed_cen"/>
</dbReference>
<dbReference type="SUPFAM" id="SSF52922">
    <property type="entry name" value="TK C-terminal domain-like"/>
    <property type="match status" value="1"/>
</dbReference>
<feature type="domain" description="Pyruvate flavodoxin/ferredoxin oxidoreductase pyrimidine binding" evidence="3">
    <location>
        <begin position="32"/>
        <end position="247"/>
    </location>
</feature>
<dbReference type="SUPFAM" id="SSF52518">
    <property type="entry name" value="Thiamin diphosphate-binding fold (THDP-binding)"/>
    <property type="match status" value="1"/>
</dbReference>
<evidence type="ECO:0000313" key="6">
    <source>
        <dbReference type="Proteomes" id="UP000741360"/>
    </source>
</evidence>
<dbReference type="InterPro" id="IPR033412">
    <property type="entry name" value="PFOR_II"/>
</dbReference>
<evidence type="ECO:0000259" key="3">
    <source>
        <dbReference type="Pfam" id="PF01855"/>
    </source>
</evidence>
<dbReference type="Gene3D" id="3.40.50.970">
    <property type="match status" value="1"/>
</dbReference>
<dbReference type="GO" id="GO:0016903">
    <property type="term" value="F:oxidoreductase activity, acting on the aldehyde or oxo group of donors"/>
    <property type="evidence" value="ECO:0007669"/>
    <property type="project" value="InterPro"/>
</dbReference>
<reference evidence="5" key="1">
    <citation type="submission" date="2020-07" db="EMBL/GenBank/DDBJ databases">
        <title>Huge and variable diversity of episymbiotic CPR bacteria and DPANN archaea in groundwater ecosystems.</title>
        <authorList>
            <person name="He C.Y."/>
            <person name="Keren R."/>
            <person name="Whittaker M."/>
            <person name="Farag I.F."/>
            <person name="Doudna J."/>
            <person name="Cate J.H.D."/>
            <person name="Banfield J.F."/>
        </authorList>
    </citation>
    <scope>NUCLEOTIDE SEQUENCE</scope>
    <source>
        <strain evidence="5">NC_groundwater_717_Ag_S-0.2um_59_8</strain>
    </source>
</reference>
<dbReference type="AlphaFoldDB" id="A0A932M1D3"/>
<name>A0A932M1D3_UNCTE</name>
<dbReference type="Gene3D" id="3.40.50.920">
    <property type="match status" value="1"/>
</dbReference>
<dbReference type="InterPro" id="IPR002880">
    <property type="entry name" value="Pyrv_Fd/Flavodoxin_OxRdtase_N"/>
</dbReference>
<dbReference type="FunFam" id="3.40.50.970:FF:000012">
    <property type="entry name" value="Pyruvate:ferredoxin (Flavodoxin) oxidoreductase"/>
    <property type="match status" value="1"/>
</dbReference>
<evidence type="ECO:0000313" key="5">
    <source>
        <dbReference type="EMBL" id="MBI3015923.1"/>
    </source>
</evidence>
<dbReference type="SUPFAM" id="SSF53323">
    <property type="entry name" value="Pyruvate-ferredoxin oxidoreductase, PFOR, domain III"/>
    <property type="match status" value="1"/>
</dbReference>
<dbReference type="Pfam" id="PF17147">
    <property type="entry name" value="PFOR_II"/>
    <property type="match status" value="1"/>
</dbReference>
<dbReference type="EMBL" id="JACPSX010000246">
    <property type="protein sequence ID" value="MBI3015923.1"/>
    <property type="molecule type" value="Genomic_DNA"/>
</dbReference>
<dbReference type="InterPro" id="IPR050722">
    <property type="entry name" value="Pyruvate:ferred/Flavod_OxRd"/>
</dbReference>